<evidence type="ECO:0000313" key="2">
    <source>
        <dbReference type="EMBL" id="EKV26851.1"/>
    </source>
</evidence>
<dbReference type="Proteomes" id="UP000009881">
    <property type="component" value="Unassembled WGS sequence"/>
</dbReference>
<sequence>MKPMPSVAIPRPLARATAAALALGLAACAGETSPPEGSVSPAAAAMAPQAVMAAPIVQGQGLDFPAALAEAYATMAAYEDRAGDAGDAAFFRTKAMAAASTPVPEPESAPTGELERARAALMLSMSARDTLPEQLATAQAAYDCWANDVRVGTGITPIDCESLFRDTLRDIQARG</sequence>
<evidence type="ECO:0000313" key="3">
    <source>
        <dbReference type="Proteomes" id="UP000009881"/>
    </source>
</evidence>
<dbReference type="AlphaFoldDB" id="K9HDM2"/>
<keyword evidence="1" id="KW-0732">Signal</keyword>
<evidence type="ECO:0000256" key="1">
    <source>
        <dbReference type="SAM" id="SignalP"/>
    </source>
</evidence>
<protein>
    <recommendedName>
        <fullName evidence="4">Lipoprotein</fullName>
    </recommendedName>
</protein>
<feature type="signal peptide" evidence="1">
    <location>
        <begin position="1"/>
        <end position="29"/>
    </location>
</feature>
<proteinExistence type="predicted"/>
<feature type="chain" id="PRO_5003931542" description="Lipoprotein" evidence="1">
    <location>
        <begin position="30"/>
        <end position="175"/>
    </location>
</feature>
<dbReference type="PROSITE" id="PS51257">
    <property type="entry name" value="PROKAR_LIPOPROTEIN"/>
    <property type="match status" value="1"/>
</dbReference>
<name>K9HDM2_9PROT</name>
<dbReference type="STRING" id="1238182.C882_2074"/>
<organism evidence="2 3">
    <name type="scientific">Caenispirillum salinarum AK4</name>
    <dbReference type="NCBI Taxonomy" id="1238182"/>
    <lineage>
        <taxon>Bacteria</taxon>
        <taxon>Pseudomonadati</taxon>
        <taxon>Pseudomonadota</taxon>
        <taxon>Alphaproteobacteria</taxon>
        <taxon>Rhodospirillales</taxon>
        <taxon>Novispirillaceae</taxon>
        <taxon>Caenispirillum</taxon>
    </lineage>
</organism>
<accession>K9HDM2</accession>
<keyword evidence="3" id="KW-1185">Reference proteome</keyword>
<comment type="caution">
    <text evidence="2">The sequence shown here is derived from an EMBL/GenBank/DDBJ whole genome shotgun (WGS) entry which is preliminary data.</text>
</comment>
<gene>
    <name evidence="2" type="ORF">C882_2074</name>
</gene>
<reference evidence="2 3" key="1">
    <citation type="journal article" date="2013" name="Genome Announc.">
        <title>Draft Genome Sequence of an Alphaproteobacterium, Caenispirillum salinarum AK4(T), Isolated from a Solar Saltern.</title>
        <authorList>
            <person name="Khatri I."/>
            <person name="Singh A."/>
            <person name="Korpole S."/>
            <person name="Pinnaka A.K."/>
            <person name="Subramanian S."/>
        </authorList>
    </citation>
    <scope>NUCLEOTIDE SEQUENCE [LARGE SCALE GENOMIC DNA]</scope>
    <source>
        <strain evidence="2 3">AK4</strain>
    </source>
</reference>
<dbReference type="EMBL" id="ANHY01000022">
    <property type="protein sequence ID" value="EKV26851.1"/>
    <property type="molecule type" value="Genomic_DNA"/>
</dbReference>
<evidence type="ECO:0008006" key="4">
    <source>
        <dbReference type="Google" id="ProtNLM"/>
    </source>
</evidence>